<name>A0A7L7LEB0_9BACT</name>
<dbReference type="Proteomes" id="UP000514509">
    <property type="component" value="Chromosome"/>
</dbReference>
<accession>A0A7L7LEB0</accession>
<protein>
    <submittedName>
        <fullName evidence="2">(2Fe-2S) ferredoxin domain-containing protein</fullName>
    </submittedName>
</protein>
<gene>
    <name evidence="2" type="ORF">HUW48_23175</name>
</gene>
<dbReference type="SUPFAM" id="SSF52833">
    <property type="entry name" value="Thioredoxin-like"/>
    <property type="match status" value="1"/>
</dbReference>
<organism evidence="2 3">
    <name type="scientific">Adhaeribacter radiodurans</name>
    <dbReference type="NCBI Taxonomy" id="2745197"/>
    <lineage>
        <taxon>Bacteria</taxon>
        <taxon>Pseudomonadati</taxon>
        <taxon>Bacteroidota</taxon>
        <taxon>Cytophagia</taxon>
        <taxon>Cytophagales</taxon>
        <taxon>Hymenobacteraceae</taxon>
        <taxon>Adhaeribacter</taxon>
    </lineage>
</organism>
<dbReference type="Gene3D" id="3.40.30.10">
    <property type="entry name" value="Glutaredoxin"/>
    <property type="match status" value="1"/>
</dbReference>
<evidence type="ECO:0000313" key="3">
    <source>
        <dbReference type="Proteomes" id="UP000514509"/>
    </source>
</evidence>
<proteinExistence type="predicted"/>
<reference evidence="2 3" key="1">
    <citation type="submission" date="2020-08" db="EMBL/GenBank/DDBJ databases">
        <title>Adhaeribacter dokdonensis sp. nov., isolated from the rhizosphere of Elymus tsukushiensis, a plant native to the Dokdo Islands, Republic of Korea.</title>
        <authorList>
            <person name="Ghim S.Y."/>
        </authorList>
    </citation>
    <scope>NUCLEOTIDE SEQUENCE [LARGE SCALE GENOMIC DNA]</scope>
    <source>
        <strain evidence="2 3">KUDC8001</strain>
    </source>
</reference>
<dbReference type="CDD" id="cd02980">
    <property type="entry name" value="TRX_Fd_family"/>
    <property type="match status" value="1"/>
</dbReference>
<dbReference type="RefSeq" id="WP_182413191.1">
    <property type="nucleotide sequence ID" value="NZ_CP055153.1"/>
</dbReference>
<sequence length="115" mass="12911">MSKPFDIPQQVIYVCAGSKCKKHGGKDVGKLFREQAKSAGLKDSIEIIKTECTDRCKFAPIVSIQPQNVWLHDVMEYQVPQLFRQYLLTSPKTPSHTPTFPVSHPSNAPEGNIEQ</sequence>
<dbReference type="KEGG" id="add:HUW48_23175"/>
<dbReference type="InterPro" id="IPR036249">
    <property type="entry name" value="Thioredoxin-like_sf"/>
</dbReference>
<dbReference type="AlphaFoldDB" id="A0A7L7LEB0"/>
<dbReference type="EMBL" id="CP055153">
    <property type="protein sequence ID" value="QMU30749.1"/>
    <property type="molecule type" value="Genomic_DNA"/>
</dbReference>
<evidence type="ECO:0000256" key="1">
    <source>
        <dbReference type="SAM" id="MobiDB-lite"/>
    </source>
</evidence>
<evidence type="ECO:0000313" key="2">
    <source>
        <dbReference type="EMBL" id="QMU30749.1"/>
    </source>
</evidence>
<feature type="compositionally biased region" description="Polar residues" evidence="1">
    <location>
        <begin position="90"/>
        <end position="106"/>
    </location>
</feature>
<feature type="region of interest" description="Disordered" evidence="1">
    <location>
        <begin position="90"/>
        <end position="115"/>
    </location>
</feature>
<keyword evidence="3" id="KW-1185">Reference proteome</keyword>